<dbReference type="GO" id="GO:0030488">
    <property type="term" value="P:tRNA methylation"/>
    <property type="evidence" value="ECO:0007669"/>
    <property type="project" value="TreeGrafter"/>
</dbReference>
<dbReference type="GO" id="GO:0005525">
    <property type="term" value="F:GTP binding"/>
    <property type="evidence" value="ECO:0007669"/>
    <property type="project" value="InterPro"/>
</dbReference>
<dbReference type="GO" id="GO:0005829">
    <property type="term" value="C:cytosol"/>
    <property type="evidence" value="ECO:0007669"/>
    <property type="project" value="TreeGrafter"/>
</dbReference>
<dbReference type="SUPFAM" id="SSF52540">
    <property type="entry name" value="P-loop containing nucleoside triphosphate hydrolases"/>
    <property type="match status" value="1"/>
</dbReference>
<dbReference type="AlphaFoldDB" id="A0A0D5XSX5"/>
<dbReference type="InterPro" id="IPR027417">
    <property type="entry name" value="P-loop_NTPase"/>
</dbReference>
<evidence type="ECO:0000313" key="4">
    <source>
        <dbReference type="Proteomes" id="UP000032748"/>
    </source>
</evidence>
<dbReference type="PATRIC" id="fig|587753.10.peg.329"/>
<feature type="region of interest" description="Disordered" evidence="1">
    <location>
        <begin position="427"/>
        <end position="447"/>
    </location>
</feature>
<reference evidence="3 4" key="1">
    <citation type="journal article" date="2015" name="Mol. Plant Microbe Interact.">
        <title>Comparative Genomic Analysis of Pseudomonas chlororaphis PCL1606 Reveals New Insight into Antifungal Compounds Involved in Biocontrol.</title>
        <authorList>
            <person name="Calderon C.E."/>
            <person name="Ramos C."/>
            <person name="de Vicente A."/>
            <person name="Cazorla F.M."/>
        </authorList>
    </citation>
    <scope>NUCLEOTIDE SEQUENCE [LARGE SCALE GENOMIC DNA]</scope>
    <source>
        <strain evidence="3 4">PCL1606</strain>
    </source>
</reference>
<dbReference type="Gene3D" id="3.40.50.300">
    <property type="entry name" value="P-loop containing nucleotide triphosphate hydrolases"/>
    <property type="match status" value="1"/>
</dbReference>
<dbReference type="Proteomes" id="UP000032748">
    <property type="component" value="Chromosome"/>
</dbReference>
<evidence type="ECO:0000259" key="2">
    <source>
        <dbReference type="Pfam" id="PF01926"/>
    </source>
</evidence>
<dbReference type="KEGG" id="pcz:PCL1606_03290"/>
<dbReference type="Pfam" id="PF11981">
    <property type="entry name" value="DUF3482"/>
    <property type="match status" value="1"/>
</dbReference>
<gene>
    <name evidence="3" type="ORF">PCL1606_03290</name>
</gene>
<dbReference type="InterPro" id="IPR021871">
    <property type="entry name" value="DUF3482"/>
</dbReference>
<organism evidence="3 4">
    <name type="scientific">Pseudomonas chlororaphis</name>
    <dbReference type="NCBI Taxonomy" id="587753"/>
    <lineage>
        <taxon>Bacteria</taxon>
        <taxon>Pseudomonadati</taxon>
        <taxon>Pseudomonadota</taxon>
        <taxon>Gammaproteobacteria</taxon>
        <taxon>Pseudomonadales</taxon>
        <taxon>Pseudomonadaceae</taxon>
        <taxon>Pseudomonas</taxon>
    </lineage>
</organism>
<dbReference type="Pfam" id="PF01926">
    <property type="entry name" value="MMR_HSR1"/>
    <property type="match status" value="1"/>
</dbReference>
<evidence type="ECO:0000256" key="1">
    <source>
        <dbReference type="SAM" id="MobiDB-lite"/>
    </source>
</evidence>
<evidence type="ECO:0000313" key="3">
    <source>
        <dbReference type="EMBL" id="AKA21784.1"/>
    </source>
</evidence>
<name>A0A0D5XSX5_9PSED</name>
<accession>A0A0D5XSX5</accession>
<dbReference type="PANTHER" id="PTHR42714:SF7">
    <property type="entry name" value="G DOMAIN-CONTAINING PROTEIN"/>
    <property type="match status" value="1"/>
</dbReference>
<dbReference type="GO" id="GO:0002098">
    <property type="term" value="P:tRNA wobble uridine modification"/>
    <property type="evidence" value="ECO:0007669"/>
    <property type="project" value="TreeGrafter"/>
</dbReference>
<protein>
    <submittedName>
        <fullName evidence="3">GTPase SAR1</fullName>
    </submittedName>
</protein>
<dbReference type="InterPro" id="IPR006073">
    <property type="entry name" value="GTP-bd"/>
</dbReference>
<dbReference type="OrthoDB" id="5406017at2"/>
<dbReference type="PANTHER" id="PTHR42714">
    <property type="entry name" value="TRNA MODIFICATION GTPASE GTPBP3"/>
    <property type="match status" value="1"/>
</dbReference>
<dbReference type="EMBL" id="CP011110">
    <property type="protein sequence ID" value="AKA21784.1"/>
    <property type="molecule type" value="Genomic_DNA"/>
</dbReference>
<proteinExistence type="predicted"/>
<dbReference type="RefSeq" id="WP_045880720.1">
    <property type="nucleotide sequence ID" value="NZ_CP011110.1"/>
</dbReference>
<sequence length="462" mass="50503">MTDPRKPPLKLAVVGHTNVGKTSLLRTLTRDVGFGEVSHRPSTTRHVEGARLSVDGEPLLDLYDTPGLEDAIALLDYLERLEHPGERLDGPARLARFLDGSEARQRFEQEAKVLRQLLACDAGLYVIDAREPVLAKYRDELEVLAGCGKPLLPVLNFVSSANHREPDWREALARLGLHALVRFDSVAPPEDGERRLYESLALLLENSRPQLERLIADQQAQRAARRQSAARLIAELLIDCAACRRSVVSDVEQEQQAIGELRKAVRQREQRCVEALLKLYAFRPQDAAASDLPLLDGRWGDDLFNPETLKQLGVRVGGGIAAGAAAGAGVDLLVGGLTLGAAALAGAIAGGALQTARSYGSRLLGKLKGQRELTVDDSVLRLLALRQRQLVQALDRRGHAALDSIQLATPQDQGWREGKLPEALNKARAHPQWSSLNPGARPSQAERQEQIEVLAQKLVVEE</sequence>
<feature type="domain" description="G" evidence="2">
    <location>
        <begin position="11"/>
        <end position="156"/>
    </location>
</feature>